<gene>
    <name evidence="1" type="ORF">ILUMI_05818</name>
</gene>
<dbReference type="OrthoDB" id="6931870at2759"/>
<protein>
    <submittedName>
        <fullName evidence="1">Uncharacterized protein</fullName>
    </submittedName>
</protein>
<dbReference type="EMBL" id="VTPC01002232">
    <property type="protein sequence ID" value="KAF2900370.1"/>
    <property type="molecule type" value="Genomic_DNA"/>
</dbReference>
<evidence type="ECO:0000313" key="1">
    <source>
        <dbReference type="EMBL" id="KAF2900370.1"/>
    </source>
</evidence>
<comment type="caution">
    <text evidence="1">The sequence shown here is derived from an EMBL/GenBank/DDBJ whole genome shotgun (WGS) entry which is preliminary data.</text>
</comment>
<dbReference type="Proteomes" id="UP000801492">
    <property type="component" value="Unassembled WGS sequence"/>
</dbReference>
<evidence type="ECO:0000313" key="2">
    <source>
        <dbReference type="Proteomes" id="UP000801492"/>
    </source>
</evidence>
<sequence>MSSSDSEEDTVMLYYMWKKKCYQKRNVWVRELFLNRNDHEHCSNKLCEYVKPLFHAGHTNYRKTISFEERLTVTLR</sequence>
<name>A0A8K0DGY0_IGNLU</name>
<reference evidence="1" key="1">
    <citation type="submission" date="2019-08" db="EMBL/GenBank/DDBJ databases">
        <title>The genome of the North American firefly Photinus pyralis.</title>
        <authorList>
            <consortium name="Photinus pyralis genome working group"/>
            <person name="Fallon T.R."/>
            <person name="Sander Lower S.E."/>
            <person name="Weng J.-K."/>
        </authorList>
    </citation>
    <scope>NUCLEOTIDE SEQUENCE</scope>
    <source>
        <strain evidence="1">TRF0915ILg1</strain>
        <tissue evidence="1">Whole body</tissue>
    </source>
</reference>
<keyword evidence="2" id="KW-1185">Reference proteome</keyword>
<accession>A0A8K0DGY0</accession>
<proteinExistence type="predicted"/>
<feature type="non-terminal residue" evidence="1">
    <location>
        <position position="76"/>
    </location>
</feature>
<dbReference type="AlphaFoldDB" id="A0A8K0DGY0"/>
<organism evidence="1 2">
    <name type="scientific">Ignelater luminosus</name>
    <name type="common">Cucubano</name>
    <name type="synonym">Pyrophorus luminosus</name>
    <dbReference type="NCBI Taxonomy" id="2038154"/>
    <lineage>
        <taxon>Eukaryota</taxon>
        <taxon>Metazoa</taxon>
        <taxon>Ecdysozoa</taxon>
        <taxon>Arthropoda</taxon>
        <taxon>Hexapoda</taxon>
        <taxon>Insecta</taxon>
        <taxon>Pterygota</taxon>
        <taxon>Neoptera</taxon>
        <taxon>Endopterygota</taxon>
        <taxon>Coleoptera</taxon>
        <taxon>Polyphaga</taxon>
        <taxon>Elateriformia</taxon>
        <taxon>Elateroidea</taxon>
        <taxon>Elateridae</taxon>
        <taxon>Agrypninae</taxon>
        <taxon>Pyrophorini</taxon>
        <taxon>Ignelater</taxon>
    </lineage>
</organism>